<comment type="similarity">
    <text evidence="7">Belongs to the drug/metabolite transporter (DMT) superfamily. Small multidrug resistance (SMR) (TC 2.A.7.1) family.</text>
</comment>
<organism evidence="9 10">
    <name type="scientific">Candidatus Agrococcus pullicola</name>
    <dbReference type="NCBI Taxonomy" id="2838429"/>
    <lineage>
        <taxon>Bacteria</taxon>
        <taxon>Bacillati</taxon>
        <taxon>Actinomycetota</taxon>
        <taxon>Actinomycetes</taxon>
        <taxon>Micrococcales</taxon>
        <taxon>Microbacteriaceae</taxon>
        <taxon>Agrococcus</taxon>
    </lineage>
</organism>
<dbReference type="AlphaFoldDB" id="A0A9D1YVX1"/>
<protein>
    <submittedName>
        <fullName evidence="9">Multidrug efflux SMR transporter</fullName>
    </submittedName>
</protein>
<dbReference type="PANTHER" id="PTHR30561">
    <property type="entry name" value="SMR FAMILY PROTON-DEPENDENT DRUG EFFLUX TRANSPORTER SUGE"/>
    <property type="match status" value="1"/>
</dbReference>
<dbReference type="InterPro" id="IPR045324">
    <property type="entry name" value="Small_multidrug_res"/>
</dbReference>
<dbReference type="InterPro" id="IPR037185">
    <property type="entry name" value="EmrE-like"/>
</dbReference>
<evidence type="ECO:0000256" key="7">
    <source>
        <dbReference type="RuleBase" id="RU003942"/>
    </source>
</evidence>
<dbReference type="GO" id="GO:0022857">
    <property type="term" value="F:transmembrane transporter activity"/>
    <property type="evidence" value="ECO:0007669"/>
    <property type="project" value="InterPro"/>
</dbReference>
<reference evidence="9" key="2">
    <citation type="submission" date="2021-04" db="EMBL/GenBank/DDBJ databases">
        <authorList>
            <person name="Gilroy R."/>
        </authorList>
    </citation>
    <scope>NUCLEOTIDE SEQUENCE</scope>
    <source>
        <strain evidence="9">ChiGjej1B1-98</strain>
    </source>
</reference>
<evidence type="ECO:0000256" key="1">
    <source>
        <dbReference type="ARBA" id="ARBA00004651"/>
    </source>
</evidence>
<comment type="subcellular location">
    <subcellularLocation>
        <location evidence="1 7">Cell membrane</location>
        <topology evidence="1 7">Multi-pass membrane protein</topology>
    </subcellularLocation>
</comment>
<name>A0A9D1YVX1_9MICO</name>
<keyword evidence="2" id="KW-0813">Transport</keyword>
<dbReference type="PANTHER" id="PTHR30561:SF0">
    <property type="entry name" value="GUANIDINIUM EXPORTER"/>
    <property type="match status" value="1"/>
</dbReference>
<dbReference type="InterPro" id="IPR000390">
    <property type="entry name" value="Small_drug/metabolite_transptr"/>
</dbReference>
<evidence type="ECO:0000313" key="10">
    <source>
        <dbReference type="Proteomes" id="UP000824005"/>
    </source>
</evidence>
<keyword evidence="5 8" id="KW-1133">Transmembrane helix</keyword>
<evidence type="ECO:0000313" key="9">
    <source>
        <dbReference type="EMBL" id="HIY66824.1"/>
    </source>
</evidence>
<evidence type="ECO:0000256" key="2">
    <source>
        <dbReference type="ARBA" id="ARBA00022448"/>
    </source>
</evidence>
<keyword evidence="6 8" id="KW-0472">Membrane</keyword>
<evidence type="ECO:0000256" key="8">
    <source>
        <dbReference type="SAM" id="Phobius"/>
    </source>
</evidence>
<comment type="caution">
    <text evidence="9">The sequence shown here is derived from an EMBL/GenBank/DDBJ whole genome shotgun (WGS) entry which is preliminary data.</text>
</comment>
<accession>A0A9D1YVX1</accession>
<sequence>MRAWIILLVSAVFESVWALALSASEGFTNLVPSIVFVIAAIISLVGLGWAARDIPIGTAYGVWVGIGAAGTVAYSALTGQEQLSWLGWLCLVAIVGAVVGLKFTTPAKSAVQESVE</sequence>
<feature type="transmembrane region" description="Helical" evidence="8">
    <location>
        <begin position="83"/>
        <end position="101"/>
    </location>
</feature>
<feature type="transmembrane region" description="Helical" evidence="8">
    <location>
        <begin position="30"/>
        <end position="51"/>
    </location>
</feature>
<evidence type="ECO:0000256" key="5">
    <source>
        <dbReference type="ARBA" id="ARBA00022989"/>
    </source>
</evidence>
<dbReference type="Gene3D" id="1.10.3730.20">
    <property type="match status" value="1"/>
</dbReference>
<dbReference type="Proteomes" id="UP000824005">
    <property type="component" value="Unassembled WGS sequence"/>
</dbReference>
<reference evidence="9" key="1">
    <citation type="journal article" date="2021" name="PeerJ">
        <title>Extensive microbial diversity within the chicken gut microbiome revealed by metagenomics and culture.</title>
        <authorList>
            <person name="Gilroy R."/>
            <person name="Ravi A."/>
            <person name="Getino M."/>
            <person name="Pursley I."/>
            <person name="Horton D.L."/>
            <person name="Alikhan N.F."/>
            <person name="Baker D."/>
            <person name="Gharbi K."/>
            <person name="Hall N."/>
            <person name="Watson M."/>
            <person name="Adriaenssens E.M."/>
            <person name="Foster-Nyarko E."/>
            <person name="Jarju S."/>
            <person name="Secka A."/>
            <person name="Antonio M."/>
            <person name="Oren A."/>
            <person name="Chaudhuri R.R."/>
            <person name="La Ragione R."/>
            <person name="Hildebrand F."/>
            <person name="Pallen M.J."/>
        </authorList>
    </citation>
    <scope>NUCLEOTIDE SEQUENCE</scope>
    <source>
        <strain evidence="9">ChiGjej1B1-98</strain>
    </source>
</reference>
<proteinExistence type="inferred from homology"/>
<evidence type="ECO:0000256" key="4">
    <source>
        <dbReference type="ARBA" id="ARBA00022692"/>
    </source>
</evidence>
<evidence type="ECO:0000256" key="6">
    <source>
        <dbReference type="ARBA" id="ARBA00023136"/>
    </source>
</evidence>
<dbReference type="Pfam" id="PF00893">
    <property type="entry name" value="Multi_Drug_Res"/>
    <property type="match status" value="1"/>
</dbReference>
<feature type="transmembrane region" description="Helical" evidence="8">
    <location>
        <begin position="58"/>
        <end position="77"/>
    </location>
</feature>
<keyword evidence="3" id="KW-1003">Cell membrane</keyword>
<evidence type="ECO:0000256" key="3">
    <source>
        <dbReference type="ARBA" id="ARBA00022475"/>
    </source>
</evidence>
<dbReference type="EMBL" id="DXDC01000337">
    <property type="protein sequence ID" value="HIY66824.1"/>
    <property type="molecule type" value="Genomic_DNA"/>
</dbReference>
<gene>
    <name evidence="9" type="ORF">H9830_11170</name>
</gene>
<keyword evidence="4 7" id="KW-0812">Transmembrane</keyword>
<dbReference type="GO" id="GO:0005886">
    <property type="term" value="C:plasma membrane"/>
    <property type="evidence" value="ECO:0007669"/>
    <property type="project" value="UniProtKB-SubCell"/>
</dbReference>
<dbReference type="SUPFAM" id="SSF103481">
    <property type="entry name" value="Multidrug resistance efflux transporter EmrE"/>
    <property type="match status" value="1"/>
</dbReference>